<feature type="domain" description="DUF7467" evidence="2">
    <location>
        <begin position="33"/>
        <end position="150"/>
    </location>
</feature>
<evidence type="ECO:0000313" key="4">
    <source>
        <dbReference type="Proteomes" id="UP000095751"/>
    </source>
</evidence>
<dbReference type="EMBL" id="KV784381">
    <property type="protein sequence ID" value="OEU08303.1"/>
    <property type="molecule type" value="Genomic_DNA"/>
</dbReference>
<organism evidence="3 4">
    <name type="scientific">Fragilariopsis cylindrus CCMP1102</name>
    <dbReference type="NCBI Taxonomy" id="635003"/>
    <lineage>
        <taxon>Eukaryota</taxon>
        <taxon>Sar</taxon>
        <taxon>Stramenopiles</taxon>
        <taxon>Ochrophyta</taxon>
        <taxon>Bacillariophyta</taxon>
        <taxon>Bacillariophyceae</taxon>
        <taxon>Bacillariophycidae</taxon>
        <taxon>Bacillariales</taxon>
        <taxon>Bacillariaceae</taxon>
        <taxon>Fragilariopsis</taxon>
    </lineage>
</organism>
<evidence type="ECO:0000259" key="2">
    <source>
        <dbReference type="Pfam" id="PF24269"/>
    </source>
</evidence>
<feature type="chain" id="PRO_5009192168" description="DUF7467 domain-containing protein" evidence="1">
    <location>
        <begin position="25"/>
        <end position="373"/>
    </location>
</feature>
<feature type="signal peptide" evidence="1">
    <location>
        <begin position="1"/>
        <end position="24"/>
    </location>
</feature>
<dbReference type="KEGG" id="fcy:FRACYDRAFT_250092"/>
<dbReference type="InterPro" id="IPR055890">
    <property type="entry name" value="DUF7467"/>
</dbReference>
<keyword evidence="4" id="KW-1185">Reference proteome</keyword>
<evidence type="ECO:0000256" key="1">
    <source>
        <dbReference type="SAM" id="SignalP"/>
    </source>
</evidence>
<accession>A0A1E7ERW6</accession>
<protein>
    <recommendedName>
        <fullName evidence="2">DUF7467 domain-containing protein</fullName>
    </recommendedName>
</protein>
<gene>
    <name evidence="3" type="ORF">FRACYDRAFT_250092</name>
</gene>
<dbReference type="Proteomes" id="UP000095751">
    <property type="component" value="Unassembled WGS sequence"/>
</dbReference>
<dbReference type="Pfam" id="PF24269">
    <property type="entry name" value="DUF7467"/>
    <property type="match status" value="2"/>
</dbReference>
<dbReference type="SUPFAM" id="SSF75011">
    <property type="entry name" value="3-carboxy-cis,cis-mucoante lactonizing enzyme"/>
    <property type="match status" value="1"/>
</dbReference>
<feature type="domain" description="DUF7467" evidence="2">
    <location>
        <begin position="182"/>
        <end position="299"/>
    </location>
</feature>
<sequence length="373" mass="39288">MKLSSKTNELFSLLIIAIIAAAAAGDNKCEDPLKEITYRFNGSSCGETNALMSRELFSCVDSGNASTGSDTYYIEASGSGDSLYFAGDVGIGSEYTLNQGGAFDSLGSATIKVYTTKDGELLQTVTINDMTCSNPLFLFDKFGGSQVTQWVETSGRVVDEDDGDEEEDDYTVIGDNNCQGPVEEITYLFNGGRCAATDTIMLQALFSCEDSGNALIATGPYYIEASGSGNSLYFAGNVAIDSEYTLNQEGEFDSLGSATIKVYTTKDGELLQTVTINDMTCTSPLFLFDKFGASQITKWTETSGRVVTSDIEISKENSETDVDADIGDVDDGVSTSSGVGVMEAGSSAATTNTVTATIAAAVVVTVTSVITLI</sequence>
<keyword evidence="1" id="KW-0732">Signal</keyword>
<evidence type="ECO:0000313" key="3">
    <source>
        <dbReference type="EMBL" id="OEU08303.1"/>
    </source>
</evidence>
<proteinExistence type="predicted"/>
<name>A0A1E7ERW6_9STRA</name>
<dbReference type="AlphaFoldDB" id="A0A1E7ERW6"/>
<reference evidence="3 4" key="1">
    <citation type="submission" date="2016-09" db="EMBL/GenBank/DDBJ databases">
        <title>Extensive genetic diversity and differential bi-allelic expression allows diatom success in the polar Southern Ocean.</title>
        <authorList>
            <consortium name="DOE Joint Genome Institute"/>
            <person name="Mock T."/>
            <person name="Otillar R.P."/>
            <person name="Strauss J."/>
            <person name="Dupont C."/>
            <person name="Frickenhaus S."/>
            <person name="Maumus F."/>
            <person name="Mcmullan M."/>
            <person name="Sanges R."/>
            <person name="Schmutz J."/>
            <person name="Toseland A."/>
            <person name="Valas R."/>
            <person name="Veluchamy A."/>
            <person name="Ward B.J."/>
            <person name="Allen A."/>
            <person name="Barry K."/>
            <person name="Falciatore A."/>
            <person name="Ferrante M."/>
            <person name="Fortunato A.E."/>
            <person name="Gloeckner G."/>
            <person name="Gruber A."/>
            <person name="Hipkin R."/>
            <person name="Janech M."/>
            <person name="Kroth P."/>
            <person name="Leese F."/>
            <person name="Lindquist E."/>
            <person name="Lyon B.R."/>
            <person name="Martin J."/>
            <person name="Mayer C."/>
            <person name="Parker M."/>
            <person name="Quesneville H."/>
            <person name="Raymond J."/>
            <person name="Uhlig C."/>
            <person name="Valentin K.U."/>
            <person name="Worden A.Z."/>
            <person name="Armbrust E.V."/>
            <person name="Bowler C."/>
            <person name="Green B."/>
            <person name="Moulton V."/>
            <person name="Van Oosterhout C."/>
            <person name="Grigoriev I."/>
        </authorList>
    </citation>
    <scope>NUCLEOTIDE SEQUENCE [LARGE SCALE GENOMIC DNA]</scope>
    <source>
        <strain evidence="3 4">CCMP1102</strain>
    </source>
</reference>
<dbReference type="OrthoDB" id="48918at2759"/>
<dbReference type="InParanoid" id="A0A1E7ERW6"/>